<evidence type="ECO:0000313" key="2">
    <source>
        <dbReference type="EMBL" id="MEE2024257.1"/>
    </source>
</evidence>
<accession>A0ABU7JEY5</accession>
<dbReference type="Proteomes" id="UP001339167">
    <property type="component" value="Unassembled WGS sequence"/>
</dbReference>
<evidence type="ECO:0000313" key="3">
    <source>
        <dbReference type="Proteomes" id="UP001339167"/>
    </source>
</evidence>
<organism evidence="2 3">
    <name type="scientific">Alkalimonas mucilaginosa</name>
    <dbReference type="NCBI Taxonomy" id="3057676"/>
    <lineage>
        <taxon>Bacteria</taxon>
        <taxon>Pseudomonadati</taxon>
        <taxon>Pseudomonadota</taxon>
        <taxon>Gammaproteobacteria</taxon>
        <taxon>Alkalimonas</taxon>
    </lineage>
</organism>
<dbReference type="InterPro" id="IPR036116">
    <property type="entry name" value="FN3_sf"/>
</dbReference>
<feature type="domain" description="Lcl C-terminal" evidence="1">
    <location>
        <begin position="442"/>
        <end position="588"/>
    </location>
</feature>
<dbReference type="Gene3D" id="2.60.40.10">
    <property type="entry name" value="Immunoglobulins"/>
    <property type="match status" value="1"/>
</dbReference>
<dbReference type="Pfam" id="PF07603">
    <property type="entry name" value="Lcl_C"/>
    <property type="match status" value="1"/>
</dbReference>
<name>A0ABU7JEY5_9GAMM</name>
<proteinExistence type="predicted"/>
<keyword evidence="3" id="KW-1185">Reference proteome</keyword>
<comment type="caution">
    <text evidence="2">The sequence shown here is derived from an EMBL/GenBank/DDBJ whole genome shotgun (WGS) entry which is preliminary data.</text>
</comment>
<reference evidence="2 3" key="1">
    <citation type="submission" date="2023-06" db="EMBL/GenBank/DDBJ databases">
        <title>Alkalimonas sp., MEB004 an alkaliphilic bacterium isolated from Lonar Lake, India.</title>
        <authorList>
            <person name="Joshi A."/>
            <person name="Thite S."/>
        </authorList>
    </citation>
    <scope>NUCLEOTIDE SEQUENCE [LARGE SCALE GENOMIC DNA]</scope>
    <source>
        <strain evidence="2 3">MEB004</strain>
    </source>
</reference>
<dbReference type="SUPFAM" id="SSF49265">
    <property type="entry name" value="Fibronectin type III"/>
    <property type="match status" value="1"/>
</dbReference>
<dbReference type="RefSeq" id="WP_330087597.1">
    <property type="nucleotide sequence ID" value="NZ_JAUGZK010000005.1"/>
</dbReference>
<gene>
    <name evidence="2" type="ORF">QWF21_08355</name>
</gene>
<dbReference type="EMBL" id="JAUGZK010000005">
    <property type="protein sequence ID" value="MEE2024257.1"/>
    <property type="molecule type" value="Genomic_DNA"/>
</dbReference>
<dbReference type="InterPro" id="IPR013783">
    <property type="entry name" value="Ig-like_fold"/>
</dbReference>
<protein>
    <submittedName>
        <fullName evidence="2">DUF1566 domain-containing protein</fullName>
    </submittedName>
</protein>
<sequence length="591" mass="62286">MNSHIIFIVVTASRLAGWLLVLFLLTGCNKSSHPERDAIFIVSSSASAGGTVFPEYRTVLGGQVTAFSILPDEGYRIATATGCGGSLSDHIYTTDVISTQCSIAVTFELNDFTVGAVVSGGGRIAPDSAMVSYGTSTTFTLSPDEGYTLASANGCDGTLTGNVFTTGIIREHCLVLVVFDLSHYEIHASAEVGGSIQPASVSVSHGASTVFEVSNEEGFELATISGCNGVLDGASYITSAIVEHCEVTASFVVAAPQLLDVVAGDSELTFSWLGISGGESYNLYVDTEPNIDVTSFPATASGTLLENVSNPFTLTGLTNNTAYYAVVTATVGSMEGLTSNEIIAAPEAPFVAIGGLNDTGIYWCADATMNQQDCPVVGMGYQGQDGDSGRDAAARAGALTKLGHGATGFDFTKIAANGNALALQNTPWDADGSEAEGSQWSCVRDNVTGLIWEVKTQDGGLHDQSNTYSWFEPDSTSNGGEDGTLNGGSCLGSDCDTHAYVMAVNSNGLCGASDWRLPTRFELLGLLHNGRVNPSIDIDFFPNTPTGSYWWTSSSYAGYSSYAWGIAFYYGYPNFRYKHYGYHVRLVRHAL</sequence>
<evidence type="ECO:0000259" key="1">
    <source>
        <dbReference type="Pfam" id="PF07603"/>
    </source>
</evidence>
<dbReference type="InterPro" id="IPR011460">
    <property type="entry name" value="Lcl_C"/>
</dbReference>